<organism evidence="9 10">
    <name type="scientific">Paucilactobacillus wasatchensis</name>
    <dbReference type="NCBI Taxonomy" id="1335616"/>
    <lineage>
        <taxon>Bacteria</taxon>
        <taxon>Bacillati</taxon>
        <taxon>Bacillota</taxon>
        <taxon>Bacilli</taxon>
        <taxon>Lactobacillales</taxon>
        <taxon>Lactobacillaceae</taxon>
        <taxon>Paucilactobacillus</taxon>
    </lineage>
</organism>
<evidence type="ECO:0000256" key="4">
    <source>
        <dbReference type="ARBA" id="ARBA00022801"/>
    </source>
</evidence>
<comment type="subcellular location">
    <subcellularLocation>
        <location evidence="1">Membrane</location>
        <topology evidence="1">Multi-pass membrane protein</topology>
    </subcellularLocation>
</comment>
<dbReference type="EMBL" id="AWTT01000004">
    <property type="protein sequence ID" value="KIS04111.1"/>
    <property type="molecule type" value="Genomic_DNA"/>
</dbReference>
<dbReference type="OrthoDB" id="9813074at2"/>
<feature type="transmembrane region" description="Helical" evidence="7">
    <location>
        <begin position="202"/>
        <end position="219"/>
    </location>
</feature>
<feature type="transmembrane region" description="Helical" evidence="7">
    <location>
        <begin position="119"/>
        <end position="136"/>
    </location>
</feature>
<sequence length="223" mass="24554">MNLTDIKKQAFVTQAVVAIQVIVFLIMTIAGGSTNSSVLIEFGARVSVLIQDGQWWRLITPVFLHIGLMHLVVNSVTVYFIGTQIEMLFGHWRFAIIYFVTAITGNVASFVFLPNTISAGASTAIFGLFGAFLMLGESFRNNLYIRAMSRQFLIFVVMNLAFDLFSPGIDIYGHIGGLFGGFLMGYVVGAPRIGKTNLIKRFLSGIILLVAIVLFYSMGMRTS</sequence>
<comment type="caution">
    <text evidence="9">The sequence shown here is derived from an EMBL/GenBank/DDBJ whole genome shotgun (WGS) entry which is preliminary data.</text>
</comment>
<dbReference type="InterPro" id="IPR035952">
    <property type="entry name" value="Rhomboid-like_sf"/>
</dbReference>
<evidence type="ECO:0000256" key="6">
    <source>
        <dbReference type="ARBA" id="ARBA00023136"/>
    </source>
</evidence>
<dbReference type="Pfam" id="PF01694">
    <property type="entry name" value="Rhomboid"/>
    <property type="match status" value="1"/>
</dbReference>
<evidence type="ECO:0000259" key="8">
    <source>
        <dbReference type="Pfam" id="PF01694"/>
    </source>
</evidence>
<keyword evidence="4" id="KW-0378">Hydrolase</keyword>
<dbReference type="InterPro" id="IPR022764">
    <property type="entry name" value="Peptidase_S54_rhomboid_dom"/>
</dbReference>
<dbReference type="PANTHER" id="PTHR43731:SF14">
    <property type="entry name" value="PRESENILIN-ASSOCIATED RHOMBOID-LIKE PROTEIN, MITOCHONDRIAL"/>
    <property type="match status" value="1"/>
</dbReference>
<dbReference type="GO" id="GO:0004252">
    <property type="term" value="F:serine-type endopeptidase activity"/>
    <property type="evidence" value="ECO:0007669"/>
    <property type="project" value="InterPro"/>
</dbReference>
<name>A0A0D1ABS3_9LACO</name>
<feature type="transmembrane region" description="Helical" evidence="7">
    <location>
        <begin position="12"/>
        <end position="32"/>
    </location>
</feature>
<evidence type="ECO:0000256" key="7">
    <source>
        <dbReference type="SAM" id="Phobius"/>
    </source>
</evidence>
<keyword evidence="5 7" id="KW-1133">Transmembrane helix</keyword>
<protein>
    <submittedName>
        <fullName evidence="9">Membrane protein of glp regulon</fullName>
    </submittedName>
</protein>
<dbReference type="Gene3D" id="1.20.1540.10">
    <property type="entry name" value="Rhomboid-like"/>
    <property type="match status" value="1"/>
</dbReference>
<evidence type="ECO:0000313" key="10">
    <source>
        <dbReference type="Proteomes" id="UP000032279"/>
    </source>
</evidence>
<accession>A0A0D1ABS3</accession>
<keyword evidence="6 7" id="KW-0472">Membrane</keyword>
<dbReference type="GO" id="GO:0016020">
    <property type="term" value="C:membrane"/>
    <property type="evidence" value="ECO:0007669"/>
    <property type="project" value="UniProtKB-SubCell"/>
</dbReference>
<dbReference type="STRING" id="1335616.WDC_0313"/>
<dbReference type="RefSeq" id="WP_044010044.1">
    <property type="nucleotide sequence ID" value="NZ_AWTT01000004.1"/>
</dbReference>
<feature type="transmembrane region" description="Helical" evidence="7">
    <location>
        <begin position="148"/>
        <end position="165"/>
    </location>
</feature>
<dbReference type="SUPFAM" id="SSF144091">
    <property type="entry name" value="Rhomboid-like"/>
    <property type="match status" value="1"/>
</dbReference>
<evidence type="ECO:0000256" key="2">
    <source>
        <dbReference type="ARBA" id="ARBA00009045"/>
    </source>
</evidence>
<dbReference type="AlphaFoldDB" id="A0A0D1ABS3"/>
<evidence type="ECO:0000256" key="3">
    <source>
        <dbReference type="ARBA" id="ARBA00022692"/>
    </source>
</evidence>
<keyword evidence="10" id="KW-1185">Reference proteome</keyword>
<gene>
    <name evidence="9" type="primary">glpG</name>
    <name evidence="9" type="ORF">WDC_0313</name>
</gene>
<evidence type="ECO:0000256" key="1">
    <source>
        <dbReference type="ARBA" id="ARBA00004141"/>
    </source>
</evidence>
<dbReference type="PATRIC" id="fig|1335616.4.peg.314"/>
<dbReference type="Proteomes" id="UP000032279">
    <property type="component" value="Unassembled WGS sequence"/>
</dbReference>
<proteinExistence type="inferred from homology"/>
<keyword evidence="3 7" id="KW-0812">Transmembrane</keyword>
<reference evidence="9 10" key="1">
    <citation type="submission" date="2013-08" db="EMBL/GenBank/DDBJ databases">
        <title>Lactobacillus wasatchii sp. WDC04, a late gas producing bacteria isolated from aged chedder cheese.</title>
        <authorList>
            <person name="Oberg C.J."/>
            <person name="Culumber M."/>
            <person name="McMahon D.J."/>
            <person name="Broadbent J.R."/>
            <person name="Oberg T.S."/>
            <person name="Ortaki F."/>
        </authorList>
    </citation>
    <scope>NUCLEOTIDE SEQUENCE [LARGE SCALE GENOMIC DNA]</scope>
    <source>
        <strain evidence="9 10">WDC04</strain>
    </source>
</reference>
<dbReference type="PANTHER" id="PTHR43731">
    <property type="entry name" value="RHOMBOID PROTEASE"/>
    <property type="match status" value="1"/>
</dbReference>
<feature type="transmembrane region" description="Helical" evidence="7">
    <location>
        <begin position="62"/>
        <end position="82"/>
    </location>
</feature>
<comment type="similarity">
    <text evidence="2">Belongs to the peptidase S54 family.</text>
</comment>
<feature type="transmembrane region" description="Helical" evidence="7">
    <location>
        <begin position="94"/>
        <end position="113"/>
    </location>
</feature>
<dbReference type="InterPro" id="IPR050925">
    <property type="entry name" value="Rhomboid_protease_S54"/>
</dbReference>
<evidence type="ECO:0000256" key="5">
    <source>
        <dbReference type="ARBA" id="ARBA00022989"/>
    </source>
</evidence>
<feature type="domain" description="Peptidase S54 rhomboid" evidence="8">
    <location>
        <begin position="53"/>
        <end position="189"/>
    </location>
</feature>
<evidence type="ECO:0000313" key="9">
    <source>
        <dbReference type="EMBL" id="KIS04111.1"/>
    </source>
</evidence>
<feature type="transmembrane region" description="Helical" evidence="7">
    <location>
        <begin position="171"/>
        <end position="190"/>
    </location>
</feature>